<dbReference type="InterPro" id="IPR002100">
    <property type="entry name" value="TF_MADSbox"/>
</dbReference>
<dbReference type="EMBL" id="QZWG01000008">
    <property type="protein sequence ID" value="RZB95879.1"/>
    <property type="molecule type" value="Genomic_DNA"/>
</dbReference>
<feature type="compositionally biased region" description="Polar residues" evidence="6">
    <location>
        <begin position="264"/>
        <end position="280"/>
    </location>
</feature>
<keyword evidence="5" id="KW-0539">Nucleus</keyword>
<keyword evidence="3" id="KW-0238">DNA-binding</keyword>
<evidence type="ECO:0000256" key="5">
    <source>
        <dbReference type="ARBA" id="ARBA00023242"/>
    </source>
</evidence>
<feature type="compositionally biased region" description="Basic and acidic residues" evidence="6">
    <location>
        <begin position="74"/>
        <end position="88"/>
    </location>
</feature>
<evidence type="ECO:0000313" key="8">
    <source>
        <dbReference type="EMBL" id="RZB95879.1"/>
    </source>
</evidence>
<keyword evidence="4" id="KW-0804">Transcription</keyword>
<evidence type="ECO:0000256" key="3">
    <source>
        <dbReference type="ARBA" id="ARBA00023125"/>
    </source>
</evidence>
<dbReference type="Pfam" id="PF00319">
    <property type="entry name" value="SRF-TF"/>
    <property type="match status" value="1"/>
</dbReference>
<dbReference type="GO" id="GO:0000978">
    <property type="term" value="F:RNA polymerase II cis-regulatory region sequence-specific DNA binding"/>
    <property type="evidence" value="ECO:0007669"/>
    <property type="project" value="TreeGrafter"/>
</dbReference>
<evidence type="ECO:0000256" key="4">
    <source>
        <dbReference type="ARBA" id="ARBA00023163"/>
    </source>
</evidence>
<accession>A0A445JBM2</accession>
<dbReference type="AlphaFoldDB" id="A0A445JBM2"/>
<dbReference type="GO" id="GO:0046983">
    <property type="term" value="F:protein dimerization activity"/>
    <property type="evidence" value="ECO:0007669"/>
    <property type="project" value="InterPro"/>
</dbReference>
<name>A0A445JBM2_GLYSO</name>
<reference evidence="8 9" key="1">
    <citation type="submission" date="2018-09" db="EMBL/GenBank/DDBJ databases">
        <title>A high-quality reference genome of wild soybean provides a powerful tool to mine soybean genomes.</title>
        <authorList>
            <person name="Xie M."/>
            <person name="Chung C.Y.L."/>
            <person name="Li M.-W."/>
            <person name="Wong F.-L."/>
            <person name="Chan T.-F."/>
            <person name="Lam H.-M."/>
        </authorList>
    </citation>
    <scope>NUCLEOTIDE SEQUENCE [LARGE SCALE GENOMIC DNA]</scope>
    <source>
        <strain evidence="9">cv. W05</strain>
        <tissue evidence="8">Hypocotyl of etiolated seedlings</tissue>
    </source>
</reference>
<gene>
    <name evidence="8" type="ORF">D0Y65_019965</name>
</gene>
<protein>
    <submittedName>
        <fullName evidence="8">Agamous-like MADS-box protein AGL62</fullName>
    </submittedName>
</protein>
<evidence type="ECO:0000259" key="7">
    <source>
        <dbReference type="PROSITE" id="PS50066"/>
    </source>
</evidence>
<dbReference type="GO" id="GO:0005634">
    <property type="term" value="C:nucleus"/>
    <property type="evidence" value="ECO:0007669"/>
    <property type="project" value="UniProtKB-SubCell"/>
</dbReference>
<proteinExistence type="predicted"/>
<keyword evidence="9" id="KW-1185">Reference proteome</keyword>
<dbReference type="GO" id="GO:0000981">
    <property type="term" value="F:DNA-binding transcription factor activity, RNA polymerase II-specific"/>
    <property type="evidence" value="ECO:0007669"/>
    <property type="project" value="TreeGrafter"/>
</dbReference>
<evidence type="ECO:0000313" key="9">
    <source>
        <dbReference type="Proteomes" id="UP000289340"/>
    </source>
</evidence>
<sequence length="288" mass="32517">MEGGNTKRKQKREIKKIEDKKDLQKTLAKRKCGIYKKASELTTICGAKVDMLMFTSSGKWLSYGEPSHQANIRSSDEENDPTKDDINEPVEDHAKSKIDELCEKNKALIHQLHYEEERENKLVEIMKTRNTHGWWEAKIQDLNCEQAKELEASFVELKKKLENELSVKQGDNGKSSHVDEVNLCPTHTKGSNLSEVVFGANNDARGISTSESIFPDISFSPINEGGVFTFYPYGERREDLFDIVYPPTNQARGHNLFVNDANASSNHTHVASSSKNSQENIPHLPNAI</sequence>
<dbReference type="PRINTS" id="PR00404">
    <property type="entry name" value="MADSDOMAIN"/>
</dbReference>
<dbReference type="Gene3D" id="3.40.1810.10">
    <property type="entry name" value="Transcription factor, MADS-box"/>
    <property type="match status" value="1"/>
</dbReference>
<dbReference type="SUPFAM" id="SSF55455">
    <property type="entry name" value="SRF-like"/>
    <property type="match status" value="1"/>
</dbReference>
<dbReference type="InterPro" id="IPR036879">
    <property type="entry name" value="TF_MADSbox_sf"/>
</dbReference>
<dbReference type="Gramene" id="XM_028386579.1">
    <property type="protein sequence ID" value="XP_028242380.1"/>
    <property type="gene ID" value="LOC114420861"/>
</dbReference>
<dbReference type="PANTHER" id="PTHR11945:SF821">
    <property type="entry name" value="AGAMOUS-LIKE 57"/>
    <property type="match status" value="1"/>
</dbReference>
<comment type="subcellular location">
    <subcellularLocation>
        <location evidence="1">Nucleus</location>
    </subcellularLocation>
</comment>
<feature type="region of interest" description="Disordered" evidence="6">
    <location>
        <begin position="65"/>
        <end position="88"/>
    </location>
</feature>
<feature type="domain" description="MADS-box" evidence="7">
    <location>
        <begin position="7"/>
        <end position="67"/>
    </location>
</feature>
<dbReference type="PROSITE" id="PS50066">
    <property type="entry name" value="MADS_BOX_2"/>
    <property type="match status" value="1"/>
</dbReference>
<feature type="region of interest" description="Disordered" evidence="6">
    <location>
        <begin position="264"/>
        <end position="288"/>
    </location>
</feature>
<evidence type="ECO:0000256" key="2">
    <source>
        <dbReference type="ARBA" id="ARBA00023015"/>
    </source>
</evidence>
<dbReference type="Proteomes" id="UP000289340">
    <property type="component" value="Chromosome 8"/>
</dbReference>
<evidence type="ECO:0000256" key="1">
    <source>
        <dbReference type="ARBA" id="ARBA00004123"/>
    </source>
</evidence>
<comment type="caution">
    <text evidence="8">The sequence shown here is derived from an EMBL/GenBank/DDBJ whole genome shotgun (WGS) entry which is preliminary data.</text>
</comment>
<dbReference type="PANTHER" id="PTHR11945">
    <property type="entry name" value="MADS BOX PROTEIN"/>
    <property type="match status" value="1"/>
</dbReference>
<organism evidence="8 9">
    <name type="scientific">Glycine soja</name>
    <name type="common">Wild soybean</name>
    <dbReference type="NCBI Taxonomy" id="3848"/>
    <lineage>
        <taxon>Eukaryota</taxon>
        <taxon>Viridiplantae</taxon>
        <taxon>Streptophyta</taxon>
        <taxon>Embryophyta</taxon>
        <taxon>Tracheophyta</taxon>
        <taxon>Spermatophyta</taxon>
        <taxon>Magnoliopsida</taxon>
        <taxon>eudicotyledons</taxon>
        <taxon>Gunneridae</taxon>
        <taxon>Pentapetalae</taxon>
        <taxon>rosids</taxon>
        <taxon>fabids</taxon>
        <taxon>Fabales</taxon>
        <taxon>Fabaceae</taxon>
        <taxon>Papilionoideae</taxon>
        <taxon>50 kb inversion clade</taxon>
        <taxon>NPAAA clade</taxon>
        <taxon>indigoferoid/millettioid clade</taxon>
        <taxon>Phaseoleae</taxon>
        <taxon>Glycine</taxon>
        <taxon>Glycine subgen. Soja</taxon>
    </lineage>
</organism>
<keyword evidence="2" id="KW-0805">Transcription regulation</keyword>
<dbReference type="SMART" id="SM00432">
    <property type="entry name" value="MADS"/>
    <property type="match status" value="1"/>
</dbReference>
<evidence type="ECO:0000256" key="6">
    <source>
        <dbReference type="SAM" id="MobiDB-lite"/>
    </source>
</evidence>